<feature type="compositionally biased region" description="Polar residues" evidence="1">
    <location>
        <begin position="375"/>
        <end position="392"/>
    </location>
</feature>
<feature type="region of interest" description="Disordered" evidence="1">
    <location>
        <begin position="499"/>
        <end position="522"/>
    </location>
</feature>
<gene>
    <name evidence="3" type="ORF">ASPWEDRAFT_42064</name>
</gene>
<dbReference type="AlphaFoldDB" id="A0A1L9RGT7"/>
<protein>
    <recommendedName>
        <fullName evidence="2">C2H2-type domain-containing protein</fullName>
    </recommendedName>
</protein>
<feature type="compositionally biased region" description="Low complexity" evidence="1">
    <location>
        <begin position="357"/>
        <end position="372"/>
    </location>
</feature>
<reference evidence="4" key="1">
    <citation type="journal article" date="2017" name="Genome Biol.">
        <title>Comparative genomics reveals high biological diversity and specific adaptations in the industrially and medically important fungal genus Aspergillus.</title>
        <authorList>
            <person name="de Vries R.P."/>
            <person name="Riley R."/>
            <person name="Wiebenga A."/>
            <person name="Aguilar-Osorio G."/>
            <person name="Amillis S."/>
            <person name="Uchima C.A."/>
            <person name="Anderluh G."/>
            <person name="Asadollahi M."/>
            <person name="Askin M."/>
            <person name="Barry K."/>
            <person name="Battaglia E."/>
            <person name="Bayram O."/>
            <person name="Benocci T."/>
            <person name="Braus-Stromeyer S.A."/>
            <person name="Caldana C."/>
            <person name="Canovas D."/>
            <person name="Cerqueira G.C."/>
            <person name="Chen F."/>
            <person name="Chen W."/>
            <person name="Choi C."/>
            <person name="Clum A."/>
            <person name="Dos Santos R.A."/>
            <person name="Damasio A.R."/>
            <person name="Diallinas G."/>
            <person name="Emri T."/>
            <person name="Fekete E."/>
            <person name="Flipphi M."/>
            <person name="Freyberg S."/>
            <person name="Gallo A."/>
            <person name="Gournas C."/>
            <person name="Habgood R."/>
            <person name="Hainaut M."/>
            <person name="Harispe M.L."/>
            <person name="Henrissat B."/>
            <person name="Hilden K.S."/>
            <person name="Hope R."/>
            <person name="Hossain A."/>
            <person name="Karabika E."/>
            <person name="Karaffa L."/>
            <person name="Karanyi Z."/>
            <person name="Krasevec N."/>
            <person name="Kuo A."/>
            <person name="Kusch H."/>
            <person name="LaButti K."/>
            <person name="Lagendijk E.L."/>
            <person name="Lapidus A."/>
            <person name="Levasseur A."/>
            <person name="Lindquist E."/>
            <person name="Lipzen A."/>
            <person name="Logrieco A.F."/>
            <person name="MacCabe A."/>
            <person name="Maekelae M.R."/>
            <person name="Malavazi I."/>
            <person name="Melin P."/>
            <person name="Meyer V."/>
            <person name="Mielnichuk N."/>
            <person name="Miskei M."/>
            <person name="Molnar A.P."/>
            <person name="Mule G."/>
            <person name="Ngan C.Y."/>
            <person name="Orejas M."/>
            <person name="Orosz E."/>
            <person name="Ouedraogo J.P."/>
            <person name="Overkamp K.M."/>
            <person name="Park H.-S."/>
            <person name="Perrone G."/>
            <person name="Piumi F."/>
            <person name="Punt P.J."/>
            <person name="Ram A.F."/>
            <person name="Ramon A."/>
            <person name="Rauscher S."/>
            <person name="Record E."/>
            <person name="Riano-Pachon D.M."/>
            <person name="Robert V."/>
            <person name="Roehrig J."/>
            <person name="Ruller R."/>
            <person name="Salamov A."/>
            <person name="Salih N.S."/>
            <person name="Samson R.A."/>
            <person name="Sandor E."/>
            <person name="Sanguinetti M."/>
            <person name="Schuetze T."/>
            <person name="Sepcic K."/>
            <person name="Shelest E."/>
            <person name="Sherlock G."/>
            <person name="Sophianopoulou V."/>
            <person name="Squina F.M."/>
            <person name="Sun H."/>
            <person name="Susca A."/>
            <person name="Todd R.B."/>
            <person name="Tsang A."/>
            <person name="Unkles S.E."/>
            <person name="van de Wiele N."/>
            <person name="van Rossen-Uffink D."/>
            <person name="Oliveira J.V."/>
            <person name="Vesth T.C."/>
            <person name="Visser J."/>
            <person name="Yu J.-H."/>
            <person name="Zhou M."/>
            <person name="Andersen M.R."/>
            <person name="Archer D.B."/>
            <person name="Baker S.E."/>
            <person name="Benoit I."/>
            <person name="Brakhage A.A."/>
            <person name="Braus G.H."/>
            <person name="Fischer R."/>
            <person name="Frisvad J.C."/>
            <person name="Goldman G.H."/>
            <person name="Houbraken J."/>
            <person name="Oakley B."/>
            <person name="Pocsi I."/>
            <person name="Scazzocchio C."/>
            <person name="Seiboth B."/>
            <person name="vanKuyk P.A."/>
            <person name="Wortman J."/>
            <person name="Dyer P.S."/>
            <person name="Grigoriev I.V."/>
        </authorList>
    </citation>
    <scope>NUCLEOTIDE SEQUENCE [LARGE SCALE GENOMIC DNA]</scope>
    <source>
        <strain evidence="4">DTO 134E9</strain>
    </source>
</reference>
<dbReference type="GeneID" id="63751553"/>
<keyword evidence="4" id="KW-1185">Reference proteome</keyword>
<dbReference type="RefSeq" id="XP_040687822.1">
    <property type="nucleotide sequence ID" value="XM_040835705.1"/>
</dbReference>
<dbReference type="VEuPathDB" id="FungiDB:ASPWEDRAFT_42064"/>
<dbReference type="SMART" id="SM00355">
    <property type="entry name" value="ZnF_C2H2"/>
    <property type="match status" value="2"/>
</dbReference>
<evidence type="ECO:0000259" key="2">
    <source>
        <dbReference type="SMART" id="SM00355"/>
    </source>
</evidence>
<feature type="compositionally biased region" description="Gly residues" evidence="1">
    <location>
        <begin position="347"/>
        <end position="356"/>
    </location>
</feature>
<name>A0A1L9RGT7_ASPWE</name>
<feature type="domain" description="C2H2-type" evidence="2">
    <location>
        <begin position="207"/>
        <end position="234"/>
    </location>
</feature>
<sequence length="819" mass="88952">MAEVDDLNGHSGDYLLPTGYNPRRPSITIEPPPGGSSVGTSRLFSHPSSHMPPSPSSHTTNAEQSFSAYDLHDSFTGPVADYLGVADPVDLLGIGYNYGDPTIHPDNLDGISPNTIVPDTGLLSQRAPSVTYHDRMCHLENELERLKGTTQNNISHLNADQVSEMWSLLKRHFDAIEGMVHKKVNFWGETSAPATPSNVSSNARAQYICKLCSPARRGTFLNRGTFARHIAHKHAPRSRYHCFFPECPWTGSRRDKIHEHLRMRHRYYESLSPAVVNGLKRLMQSPRECALCSTPVSSWEAYFECVCTHCHISEDDATESNSSLSRRGSGGNGGGSGNGYNGPPPDGYGGGGGGGSQFPPQNGYYNNPYNGGSFFPNQGYSFANGRNPNTEHSPMDATNDAGLNSRFPSEPNPSHSPRTGNGGTAVPCKEEEISPLSLTPPQPRFFSGSMLPGEIHPKKARPSPVEQRPGKDPKHVLKEDPQRKRKTCGYEFGGCSEGKLSNQAGDTRRQSAQKKEARASFPSHGYSQFQGSFCEVTPKRPMRMNNSVGQAPSFYGPGTGGFKGHVKGPNSCQISARSYNQKKNLGQWTAGAIRNVWKDPMKNAQLTSPTEDTQALVALNTTATPGKASISQQAFTEAAMALPIRLNGLSGPDSNASTSVLSPRKQMGSMGSVSNDTHSKVNKPTPKGYRAVKSSPGTKKNGNPFTIDLIACVDVYRPGRFEKHPSLCLILKAIIQFRRLRSKSTEMHSAMEITDGTDFADPKPQDIDFSQVPLDLSYESMLLGSLDAGIMNGLSFGNLSELDLRGDDDLPQNAMLFGC</sequence>
<proteinExistence type="predicted"/>
<feature type="compositionally biased region" description="Gly residues" evidence="1">
    <location>
        <begin position="328"/>
        <end position="340"/>
    </location>
</feature>
<dbReference type="OrthoDB" id="4501248at2759"/>
<evidence type="ECO:0000313" key="3">
    <source>
        <dbReference type="EMBL" id="OJJ34146.1"/>
    </source>
</evidence>
<feature type="region of interest" description="Disordered" evidence="1">
    <location>
        <begin position="652"/>
        <end position="697"/>
    </location>
</feature>
<feature type="compositionally biased region" description="Basic and acidic residues" evidence="1">
    <location>
        <begin position="468"/>
        <end position="482"/>
    </location>
</feature>
<feature type="domain" description="C2H2-type" evidence="2">
    <location>
        <begin position="240"/>
        <end position="265"/>
    </location>
</feature>
<feature type="region of interest" description="Disordered" evidence="1">
    <location>
        <begin position="318"/>
        <end position="484"/>
    </location>
</feature>
<organism evidence="3 4">
    <name type="scientific">Aspergillus wentii DTO 134E9</name>
    <dbReference type="NCBI Taxonomy" id="1073089"/>
    <lineage>
        <taxon>Eukaryota</taxon>
        <taxon>Fungi</taxon>
        <taxon>Dikarya</taxon>
        <taxon>Ascomycota</taxon>
        <taxon>Pezizomycotina</taxon>
        <taxon>Eurotiomycetes</taxon>
        <taxon>Eurotiomycetidae</taxon>
        <taxon>Eurotiales</taxon>
        <taxon>Aspergillaceae</taxon>
        <taxon>Aspergillus</taxon>
        <taxon>Aspergillus subgen. Cremei</taxon>
    </lineage>
</organism>
<feature type="compositionally biased region" description="Polar residues" evidence="1">
    <location>
        <begin position="652"/>
        <end position="661"/>
    </location>
</feature>
<dbReference type="Proteomes" id="UP000184383">
    <property type="component" value="Unassembled WGS sequence"/>
</dbReference>
<dbReference type="InterPro" id="IPR013087">
    <property type="entry name" value="Znf_C2H2_type"/>
</dbReference>
<dbReference type="EMBL" id="KV878213">
    <property type="protein sequence ID" value="OJJ34146.1"/>
    <property type="molecule type" value="Genomic_DNA"/>
</dbReference>
<feature type="region of interest" description="Disordered" evidence="1">
    <location>
        <begin position="1"/>
        <end position="62"/>
    </location>
</feature>
<evidence type="ECO:0000256" key="1">
    <source>
        <dbReference type="SAM" id="MobiDB-lite"/>
    </source>
</evidence>
<evidence type="ECO:0000313" key="4">
    <source>
        <dbReference type="Proteomes" id="UP000184383"/>
    </source>
</evidence>
<accession>A0A1L9RGT7</accession>
<feature type="compositionally biased region" description="Basic and acidic residues" evidence="1">
    <location>
        <begin position="506"/>
        <end position="518"/>
    </location>
</feature>